<feature type="transmembrane region" description="Helical" evidence="1">
    <location>
        <begin position="23"/>
        <end position="41"/>
    </location>
</feature>
<name>F0RQY6_DEIPM</name>
<evidence type="ECO:0000313" key="4">
    <source>
        <dbReference type="Proteomes" id="UP000007718"/>
    </source>
</evidence>
<sequence length="529" mass="56531">MTRIPSQAQDLDVAHLARVLRRALLPLLLIPALLSAATYFYSQSRPPVYQASAGLAALPSSSGNDVLSSSLVSAPGLPAGVVSRALRSPEVTTSALARLKKSLPDDQQYQLISEAVRAELRSGNYQTVNLQADIDQNLVGNYEIVAHAGTPEAAKAAADAFTQALLEWDRNRALEGVNRARTNLTNQLEQLRGGTTVAGQPVTAGTADQMRAEVTRSLQQLEVLRLTATGTLSLISGAVLPEAPISPRPLRDALLVLGAGLFFGLLFALLRDRLVQRVQDEDALRPFNLPILGMLPPLPGRQQPASIGPFMQNGGFHSGMEFVRLGLLSGLGERSGEAAGRPPVVAISSADKDEGKSVTTAGLAMSYAARGMRVLVVDADVYRHQQKQLLMRDQGAAPVHQAGTTQLWTEVQPHVDLMVLQDSRLEPAPLLSAIQSVGQQYDIVLVDTPPVLMIADTLALSRLLDGLILVVSVGTPQAQVDRLVSETQRLGVRPLGFVLNRYPAAGETYGYGAPLTAAPREEVTYGSRN</sequence>
<proteinExistence type="predicted"/>
<dbReference type="KEGG" id="dpt:Deipr_2581"/>
<dbReference type="eggNOG" id="COG3206">
    <property type="taxonomic scope" value="Bacteria"/>
</dbReference>
<dbReference type="Pfam" id="PF01656">
    <property type="entry name" value="CbiA"/>
    <property type="match status" value="1"/>
</dbReference>
<keyword evidence="1" id="KW-1133">Transmembrane helix</keyword>
<reference evidence="4" key="1">
    <citation type="submission" date="2011-02" db="EMBL/GenBank/DDBJ databases">
        <title>The complete sequence of plasmid3 of Deinococcus proteolyticus DSM 20540.</title>
        <authorList>
            <consortium name="US DOE Joint Genome Institute (JGI-PGF)"/>
            <person name="Lucas S."/>
            <person name="Copeland A."/>
            <person name="Lapidus A."/>
            <person name="Bruce D."/>
            <person name="Goodwin L."/>
            <person name="Pitluck S."/>
            <person name="Kyrpides N."/>
            <person name="Mavromatis K."/>
            <person name="Pagani I."/>
            <person name="Ivanova N."/>
            <person name="Ovchinnikova G."/>
            <person name="Zeytun A."/>
            <person name="Detter J.C."/>
            <person name="Han C."/>
            <person name="Land M."/>
            <person name="Hauser L."/>
            <person name="Markowitz V."/>
            <person name="Cheng J.-F."/>
            <person name="Hugenholtz P."/>
            <person name="Woyke T."/>
            <person name="Wu D."/>
            <person name="Pukall R."/>
            <person name="Steenblock K."/>
            <person name="Brambilla E."/>
            <person name="Klenk H.-P."/>
            <person name="Eisen J.A."/>
        </authorList>
    </citation>
    <scope>NUCLEOTIDE SEQUENCE [LARGE SCALE GENOMIC DNA]</scope>
    <source>
        <strain evidence="4">ATCC 35074 / DSM 20540 / JCM 6276 / NBRC 101906 / NCIMB 13154 / VKM Ac-1939 / CCM 2703 / MRP</strain>
        <plasmid evidence="4">Plasmid pDEIPR03</plasmid>
    </source>
</reference>
<gene>
    <name evidence="3" type="ordered locus">Deipr_2581</name>
</gene>
<dbReference type="InterPro" id="IPR027417">
    <property type="entry name" value="P-loop_NTPase"/>
</dbReference>
<reference evidence="3 4" key="2">
    <citation type="journal article" date="2012" name="Stand. Genomic Sci.">
        <title>Complete genome sequence of the orange-red pigmented, radioresistant Deinococcus proteolyticus type strain (MRP(T)).</title>
        <authorList>
            <person name="Copeland A."/>
            <person name="Zeytun A."/>
            <person name="Yassawong M."/>
            <person name="Nolan M."/>
            <person name="Lucas S."/>
            <person name="Hammon N."/>
            <person name="Deshpande S."/>
            <person name="Cheng J.F."/>
            <person name="Han C."/>
            <person name="Tapia R."/>
            <person name="Goodwin L.A."/>
            <person name="Pitluck S."/>
            <person name="Mavromatis K."/>
            <person name="Liolios K."/>
            <person name="Pagani I."/>
            <person name="Ivanova N."/>
            <person name="Mikhailova N."/>
            <person name="Pati A."/>
            <person name="Chen A."/>
            <person name="Palaniappan K."/>
            <person name="Land M."/>
            <person name="Hauser L."/>
            <person name="Jeffries C.D."/>
            <person name="Brambilla E.M."/>
            <person name="Rohde M."/>
            <person name="Sikorski J."/>
            <person name="Pukall R."/>
            <person name="Goker M."/>
            <person name="Detter J.C."/>
            <person name="Woyke T."/>
            <person name="Bristow J."/>
            <person name="Eisen J.A."/>
            <person name="Markowitz V."/>
            <person name="Hugenholtz P."/>
            <person name="Kyrpides N.C."/>
            <person name="Klenk H.P."/>
            <person name="Lapidus A."/>
        </authorList>
    </citation>
    <scope>NUCLEOTIDE SEQUENCE [LARGE SCALE GENOMIC DNA]</scope>
    <source>
        <strain evidence="4">ATCC 35074 / DSM 20540 / JCM 6276 / NBRC 101906 / NCIMB 13154 / VKM Ac-1939 / CCM 2703 / MRP</strain>
        <plasmid evidence="4">Plasmid pDEIPR03</plasmid>
    </source>
</reference>
<dbReference type="HOGENOM" id="CLU_037750_0_0_0"/>
<dbReference type="PANTHER" id="PTHR32309:SF31">
    <property type="entry name" value="CAPSULAR EXOPOLYSACCHARIDE FAMILY"/>
    <property type="match status" value="1"/>
</dbReference>
<feature type="domain" description="CobQ/CobB/MinD/ParA nucleotide binding" evidence="2">
    <location>
        <begin position="346"/>
        <end position="503"/>
    </location>
</feature>
<protein>
    <submittedName>
        <fullName evidence="3">Lipopolysaccharide biosynthesis protein</fullName>
    </submittedName>
</protein>
<keyword evidence="3" id="KW-0614">Plasmid</keyword>
<dbReference type="Proteomes" id="UP000007718">
    <property type="component" value="Plasmid pDEIPR03"/>
</dbReference>
<dbReference type="Gene3D" id="3.40.50.300">
    <property type="entry name" value="P-loop containing nucleotide triphosphate hydrolases"/>
    <property type="match status" value="1"/>
</dbReference>
<keyword evidence="1" id="KW-0812">Transmembrane</keyword>
<dbReference type="eggNOG" id="COG0489">
    <property type="taxonomic scope" value="Bacteria"/>
</dbReference>
<evidence type="ECO:0000259" key="2">
    <source>
        <dbReference type="Pfam" id="PF01656"/>
    </source>
</evidence>
<dbReference type="RefSeq" id="WP_013623201.1">
    <property type="nucleotide sequence ID" value="NC_015170.1"/>
</dbReference>
<dbReference type="PANTHER" id="PTHR32309">
    <property type="entry name" value="TYROSINE-PROTEIN KINASE"/>
    <property type="match status" value="1"/>
</dbReference>
<dbReference type="AlphaFoldDB" id="F0RQY6"/>
<accession>F0RQY6</accession>
<keyword evidence="1" id="KW-0472">Membrane</keyword>
<keyword evidence="4" id="KW-1185">Reference proteome</keyword>
<dbReference type="SUPFAM" id="SSF52540">
    <property type="entry name" value="P-loop containing nucleoside triphosphate hydrolases"/>
    <property type="match status" value="1"/>
</dbReference>
<evidence type="ECO:0000313" key="3">
    <source>
        <dbReference type="EMBL" id="ADY27695.1"/>
    </source>
</evidence>
<geneLocation type="plasmid" evidence="3 4">
    <name>pDEIPR03</name>
</geneLocation>
<evidence type="ECO:0000256" key="1">
    <source>
        <dbReference type="SAM" id="Phobius"/>
    </source>
</evidence>
<dbReference type="OrthoDB" id="9794577at2"/>
<dbReference type="InterPro" id="IPR002586">
    <property type="entry name" value="CobQ/CobB/MinD/ParA_Nub-bd_dom"/>
</dbReference>
<feature type="transmembrane region" description="Helical" evidence="1">
    <location>
        <begin position="253"/>
        <end position="270"/>
    </location>
</feature>
<organism evidence="3 4">
    <name type="scientific">Deinococcus proteolyticus (strain ATCC 35074 / DSM 20540 / JCM 6276 / NBRC 101906 / NCIMB 13154 / VKM Ac-1939 / CCM 2703 / MRP)</name>
    <dbReference type="NCBI Taxonomy" id="693977"/>
    <lineage>
        <taxon>Bacteria</taxon>
        <taxon>Thermotogati</taxon>
        <taxon>Deinococcota</taxon>
        <taxon>Deinococci</taxon>
        <taxon>Deinococcales</taxon>
        <taxon>Deinococcaceae</taxon>
        <taxon>Deinococcus</taxon>
    </lineage>
</organism>
<dbReference type="InterPro" id="IPR050445">
    <property type="entry name" value="Bact_polysacc_biosynth/exp"/>
</dbReference>
<dbReference type="EMBL" id="CP002539">
    <property type="protein sequence ID" value="ADY27695.1"/>
    <property type="molecule type" value="Genomic_DNA"/>
</dbReference>